<dbReference type="PRINTS" id="PR00010">
    <property type="entry name" value="EGFBLOOD"/>
</dbReference>
<proteinExistence type="predicted"/>
<keyword evidence="3 4" id="KW-1015">Disulfide bond</keyword>
<evidence type="ECO:0000256" key="1">
    <source>
        <dbReference type="ARBA" id="ARBA00022536"/>
    </source>
</evidence>
<sequence length="435" mass="46426">MINGIVLLLFLPVIVTGQQIIQFQNAQSLKRDQEKGIFYAHFKAHHQHRLNVLPIKKNALRTQQECGQFCADTKTCFSFNVASVTDANNKLVCELLPTDIFNKSEKFGSNPSFHHFSIKRVLTVTCICLSDINECASSPCQNGGSCSDLVNKFVCACPPGYGGVLCEAVHGGYSSWGQWGSCDVSCGGGTRYRYRACTNPPPQHGGNDCSGLGSNAQTEVCNSNNCPILLVSGVLVQLLAEVELVPDPAHAQIPHHNMAAMTVLDWDQVLKVKVASVTIVQFSPAANFARSSELAAHRDALLKDSPLKEAKKEANFDGGYSSWGQWGSCSVTCGGGTRSRSRTCTNPPPQFGGNDCSGLGSSSESDDCERQCCSGVDGGYSSWGQWGSCSVTCGGGTRSRSRTCTHPPPQFGGNDCSGLGSSSESDDCERQCCSG</sequence>
<dbReference type="PROSITE" id="PS50092">
    <property type="entry name" value="TSP1"/>
    <property type="match status" value="3"/>
</dbReference>
<dbReference type="InterPro" id="IPR018097">
    <property type="entry name" value="EGF_Ca-bd_CS"/>
</dbReference>
<comment type="caution">
    <text evidence="8">The sequence shown here is derived from an EMBL/GenBank/DDBJ whole genome shotgun (WGS) entry which is preliminary data.</text>
</comment>
<name>A0ABN8MXD3_9CNID</name>
<accession>A0ABN8MXD3</accession>
<gene>
    <name evidence="8" type="ORF">PEVE_00039787</name>
</gene>
<evidence type="ECO:0000313" key="9">
    <source>
        <dbReference type="Proteomes" id="UP001159427"/>
    </source>
</evidence>
<keyword evidence="9" id="KW-1185">Reference proteome</keyword>
<dbReference type="SUPFAM" id="SSF57196">
    <property type="entry name" value="EGF/Laminin"/>
    <property type="match status" value="1"/>
</dbReference>
<dbReference type="Gene3D" id="2.10.25.10">
    <property type="entry name" value="Laminin"/>
    <property type="match status" value="1"/>
</dbReference>
<keyword evidence="2" id="KW-0677">Repeat</keyword>
<keyword evidence="6" id="KW-0732">Signal</keyword>
<feature type="non-terminal residue" evidence="8">
    <location>
        <position position="435"/>
    </location>
</feature>
<dbReference type="InterPro" id="IPR000152">
    <property type="entry name" value="EGF-type_Asp/Asn_hydroxyl_site"/>
</dbReference>
<feature type="chain" id="PRO_5045980520" description="EGF-like domain-containing protein" evidence="6">
    <location>
        <begin position="18"/>
        <end position="435"/>
    </location>
</feature>
<keyword evidence="1 4" id="KW-0245">EGF-like domain</keyword>
<dbReference type="SMART" id="SM00209">
    <property type="entry name" value="TSP1"/>
    <property type="match status" value="3"/>
</dbReference>
<dbReference type="Pfam" id="PF12661">
    <property type="entry name" value="hEGF"/>
    <property type="match status" value="1"/>
</dbReference>
<dbReference type="InterPro" id="IPR000742">
    <property type="entry name" value="EGF"/>
</dbReference>
<dbReference type="CDD" id="cd00054">
    <property type="entry name" value="EGF_CA"/>
    <property type="match status" value="1"/>
</dbReference>
<feature type="domain" description="EGF-like" evidence="7">
    <location>
        <begin position="131"/>
        <end position="167"/>
    </location>
</feature>
<dbReference type="PROSITE" id="PS01186">
    <property type="entry name" value="EGF_2"/>
    <property type="match status" value="1"/>
</dbReference>
<dbReference type="InterPro" id="IPR000884">
    <property type="entry name" value="TSP1_rpt"/>
</dbReference>
<dbReference type="SMART" id="SM00181">
    <property type="entry name" value="EGF"/>
    <property type="match status" value="1"/>
</dbReference>
<dbReference type="InterPro" id="IPR001881">
    <property type="entry name" value="EGF-like_Ca-bd_dom"/>
</dbReference>
<feature type="signal peptide" evidence="6">
    <location>
        <begin position="1"/>
        <end position="17"/>
    </location>
</feature>
<dbReference type="InterPro" id="IPR052065">
    <property type="entry name" value="Compl_asym_regulator"/>
</dbReference>
<dbReference type="SMART" id="SM00179">
    <property type="entry name" value="EGF_CA"/>
    <property type="match status" value="1"/>
</dbReference>
<dbReference type="InterPro" id="IPR036383">
    <property type="entry name" value="TSP1_rpt_sf"/>
</dbReference>
<evidence type="ECO:0000313" key="8">
    <source>
        <dbReference type="EMBL" id="CAH3038149.1"/>
    </source>
</evidence>
<dbReference type="PROSITE" id="PS00022">
    <property type="entry name" value="EGF_1"/>
    <property type="match status" value="1"/>
</dbReference>
<evidence type="ECO:0000256" key="5">
    <source>
        <dbReference type="SAM" id="MobiDB-lite"/>
    </source>
</evidence>
<evidence type="ECO:0000256" key="6">
    <source>
        <dbReference type="SAM" id="SignalP"/>
    </source>
</evidence>
<dbReference type="PROSITE" id="PS01187">
    <property type="entry name" value="EGF_CA"/>
    <property type="match status" value="1"/>
</dbReference>
<feature type="region of interest" description="Disordered" evidence="5">
    <location>
        <begin position="400"/>
        <end position="435"/>
    </location>
</feature>
<dbReference type="PROSITE" id="PS50026">
    <property type="entry name" value="EGF_3"/>
    <property type="match status" value="1"/>
</dbReference>
<comment type="caution">
    <text evidence="4">Lacks conserved residue(s) required for the propagation of feature annotation.</text>
</comment>
<dbReference type="EMBL" id="CALNXI010000709">
    <property type="protein sequence ID" value="CAH3038149.1"/>
    <property type="molecule type" value="Genomic_DNA"/>
</dbReference>
<evidence type="ECO:0000256" key="3">
    <source>
        <dbReference type="ARBA" id="ARBA00023157"/>
    </source>
</evidence>
<evidence type="ECO:0000259" key="7">
    <source>
        <dbReference type="PROSITE" id="PS50026"/>
    </source>
</evidence>
<dbReference type="PROSITE" id="PS00010">
    <property type="entry name" value="ASX_HYDROXYL"/>
    <property type="match status" value="1"/>
</dbReference>
<protein>
    <recommendedName>
        <fullName evidence="7">EGF-like domain-containing protein</fullName>
    </recommendedName>
</protein>
<feature type="disulfide bond" evidence="4">
    <location>
        <begin position="157"/>
        <end position="166"/>
    </location>
</feature>
<organism evidence="8 9">
    <name type="scientific">Porites evermanni</name>
    <dbReference type="NCBI Taxonomy" id="104178"/>
    <lineage>
        <taxon>Eukaryota</taxon>
        <taxon>Metazoa</taxon>
        <taxon>Cnidaria</taxon>
        <taxon>Anthozoa</taxon>
        <taxon>Hexacorallia</taxon>
        <taxon>Scleractinia</taxon>
        <taxon>Fungiina</taxon>
        <taxon>Poritidae</taxon>
        <taxon>Porites</taxon>
    </lineage>
</organism>
<dbReference type="Gene3D" id="2.20.100.10">
    <property type="entry name" value="Thrombospondin type-1 (TSP1) repeat"/>
    <property type="match status" value="3"/>
</dbReference>
<dbReference type="PANTHER" id="PTHR22906">
    <property type="entry name" value="PROPERDIN"/>
    <property type="match status" value="1"/>
</dbReference>
<dbReference type="Pfam" id="PF00090">
    <property type="entry name" value="TSP_1"/>
    <property type="match status" value="3"/>
</dbReference>
<evidence type="ECO:0000256" key="4">
    <source>
        <dbReference type="PROSITE-ProRule" id="PRU00076"/>
    </source>
</evidence>
<dbReference type="InterPro" id="IPR013032">
    <property type="entry name" value="EGF-like_CS"/>
</dbReference>
<dbReference type="Proteomes" id="UP001159427">
    <property type="component" value="Unassembled WGS sequence"/>
</dbReference>
<reference evidence="8 9" key="1">
    <citation type="submission" date="2022-05" db="EMBL/GenBank/DDBJ databases">
        <authorList>
            <consortium name="Genoscope - CEA"/>
            <person name="William W."/>
        </authorList>
    </citation>
    <scope>NUCLEOTIDE SEQUENCE [LARGE SCALE GENOMIC DNA]</scope>
</reference>
<evidence type="ECO:0000256" key="2">
    <source>
        <dbReference type="ARBA" id="ARBA00022737"/>
    </source>
</evidence>
<dbReference type="SUPFAM" id="SSF82895">
    <property type="entry name" value="TSP-1 type 1 repeat"/>
    <property type="match status" value="3"/>
</dbReference>